<dbReference type="STRING" id="45056.Lade_1910"/>
<keyword evidence="3" id="KW-1185">Reference proteome</keyword>
<proteinExistence type="predicted"/>
<geneLocation type="plasmid" evidence="2 4">
    <name>24</name>
</geneLocation>
<dbReference type="KEGG" id="ladl:NCTC12735_01730"/>
<evidence type="ECO:0000313" key="1">
    <source>
        <dbReference type="EMBL" id="KTC64616.1"/>
    </source>
</evidence>
<dbReference type="EMBL" id="LNKA01000019">
    <property type="protein sequence ID" value="KTC64616.1"/>
    <property type="molecule type" value="Genomic_DNA"/>
</dbReference>
<evidence type="ECO:0000313" key="3">
    <source>
        <dbReference type="Proteomes" id="UP000054859"/>
    </source>
</evidence>
<dbReference type="AlphaFoldDB" id="A0A0W0R0M3"/>
<dbReference type="EMBL" id="LR134433">
    <property type="protein sequence ID" value="VEH86083.1"/>
    <property type="molecule type" value="Genomic_DNA"/>
</dbReference>
<dbReference type="Proteomes" id="UP000281170">
    <property type="component" value="Plasmid 24"/>
</dbReference>
<organism evidence="1 3">
    <name type="scientific">Legionella adelaidensis</name>
    <dbReference type="NCBI Taxonomy" id="45056"/>
    <lineage>
        <taxon>Bacteria</taxon>
        <taxon>Pseudomonadati</taxon>
        <taxon>Pseudomonadota</taxon>
        <taxon>Gammaproteobacteria</taxon>
        <taxon>Legionellales</taxon>
        <taxon>Legionellaceae</taxon>
        <taxon>Legionella</taxon>
    </lineage>
</organism>
<evidence type="ECO:0008006" key="5">
    <source>
        <dbReference type="Google" id="ProtNLM"/>
    </source>
</evidence>
<dbReference type="RefSeq" id="WP_058462975.1">
    <property type="nucleotide sequence ID" value="NZ_LNKA01000019.1"/>
</dbReference>
<gene>
    <name evidence="1" type="ORF">Lade_1910</name>
    <name evidence="2" type="ORF">NCTC12735_01730</name>
</gene>
<evidence type="ECO:0000313" key="4">
    <source>
        <dbReference type="Proteomes" id="UP000281170"/>
    </source>
</evidence>
<protein>
    <recommendedName>
        <fullName evidence="5">MSHA biogenesis protein MshK</fullName>
    </recommendedName>
</protein>
<reference evidence="1 3" key="1">
    <citation type="submission" date="2015-11" db="EMBL/GenBank/DDBJ databases">
        <title>Identification of large and diverse effector repertoires of 38 Legionella species.</title>
        <authorList>
            <person name="Burstein D."/>
            <person name="Amaro F."/>
            <person name="Zusman T."/>
            <person name="Lifshitz Z."/>
            <person name="Cohen O."/>
            <person name="Gilbert J.A."/>
            <person name="Pupko T."/>
            <person name="Shuman H.A."/>
            <person name="Segal G."/>
        </authorList>
    </citation>
    <scope>NUCLEOTIDE SEQUENCE [LARGE SCALE GENOMIC DNA]</scope>
    <source>
        <strain evidence="1 3">1762-AUS-E</strain>
    </source>
</reference>
<name>A0A0W0R0M3_9GAMM</name>
<reference evidence="2 4" key="2">
    <citation type="submission" date="2018-12" db="EMBL/GenBank/DDBJ databases">
        <authorList>
            <consortium name="Pathogen Informatics"/>
        </authorList>
    </citation>
    <scope>NUCLEOTIDE SEQUENCE [LARGE SCALE GENOMIC DNA]</scope>
    <source>
        <strain evidence="2 4">NCTC12735</strain>
        <plasmid evidence="4">24</plasmid>
    </source>
</reference>
<dbReference type="Proteomes" id="UP000054859">
    <property type="component" value="Unassembled WGS sequence"/>
</dbReference>
<dbReference type="PATRIC" id="fig|45056.6.peg.1972"/>
<keyword evidence="2" id="KW-0614">Plasmid</keyword>
<evidence type="ECO:0000313" key="2">
    <source>
        <dbReference type="EMBL" id="VEH86083.1"/>
    </source>
</evidence>
<sequence length="115" mass="13428">MIRARLFCYLLILLLCRSLWAYPLLPKDPTKPFILPGVVEKNKQVVPLERNLLKLQSIIIGHGKRVALINNKYVKTRDTIEGLKVIRIEENSVWLSNNGRKIKLYLFEPGIRNYK</sequence>
<accession>A0A0W0R0M3</accession>